<evidence type="ECO:0000256" key="4">
    <source>
        <dbReference type="ARBA" id="ARBA00023110"/>
    </source>
</evidence>
<feature type="compositionally biased region" description="Basic residues" evidence="6">
    <location>
        <begin position="288"/>
        <end position="304"/>
    </location>
</feature>
<proteinExistence type="inferred from homology"/>
<dbReference type="EMBL" id="VCGU01000009">
    <property type="protein sequence ID" value="TRY70596.1"/>
    <property type="molecule type" value="Genomic_DNA"/>
</dbReference>
<dbReference type="InterPro" id="IPR020892">
    <property type="entry name" value="Cyclophilin-type_PPIase_CS"/>
</dbReference>
<name>A0A553NYS6_TIGCA</name>
<dbReference type="InterPro" id="IPR002130">
    <property type="entry name" value="Cyclophilin-type_PPIase_dom"/>
</dbReference>
<feature type="compositionally biased region" description="Low complexity" evidence="6">
    <location>
        <begin position="262"/>
        <end position="280"/>
    </location>
</feature>
<feature type="compositionally biased region" description="Basic and acidic residues" evidence="6">
    <location>
        <begin position="557"/>
        <end position="574"/>
    </location>
</feature>
<dbReference type="Pfam" id="PF00160">
    <property type="entry name" value="Pro_isomerase"/>
    <property type="match status" value="1"/>
</dbReference>
<feature type="compositionally biased region" description="Basic residues" evidence="6">
    <location>
        <begin position="365"/>
        <end position="380"/>
    </location>
</feature>
<dbReference type="GO" id="GO:0005739">
    <property type="term" value="C:mitochondrion"/>
    <property type="evidence" value="ECO:0007669"/>
    <property type="project" value="TreeGrafter"/>
</dbReference>
<feature type="domain" description="PPIase cyclophilin-type" evidence="7">
    <location>
        <begin position="57"/>
        <end position="222"/>
    </location>
</feature>
<evidence type="ECO:0000313" key="9">
    <source>
        <dbReference type="Proteomes" id="UP000318571"/>
    </source>
</evidence>
<comment type="similarity">
    <text evidence="2">Belongs to the cyclophilin-type PPIase family.</text>
</comment>
<dbReference type="PROSITE" id="PS50072">
    <property type="entry name" value="CSA_PPIASE_2"/>
    <property type="match status" value="1"/>
</dbReference>
<comment type="catalytic activity">
    <reaction evidence="1">
        <text>[protein]-peptidylproline (omega=180) = [protein]-peptidylproline (omega=0)</text>
        <dbReference type="Rhea" id="RHEA:16237"/>
        <dbReference type="Rhea" id="RHEA-COMP:10747"/>
        <dbReference type="Rhea" id="RHEA-COMP:10748"/>
        <dbReference type="ChEBI" id="CHEBI:83833"/>
        <dbReference type="ChEBI" id="CHEBI:83834"/>
        <dbReference type="EC" id="5.2.1.8"/>
    </reaction>
</comment>
<feature type="compositionally biased region" description="Basic residues" evidence="6">
    <location>
        <begin position="401"/>
        <end position="411"/>
    </location>
</feature>
<dbReference type="AlphaFoldDB" id="A0A553NYS6"/>
<dbReference type="GO" id="GO:0016018">
    <property type="term" value="F:cyclosporin A binding"/>
    <property type="evidence" value="ECO:0007669"/>
    <property type="project" value="TreeGrafter"/>
</dbReference>
<dbReference type="SUPFAM" id="SSF50891">
    <property type="entry name" value="Cyclophilin-like"/>
    <property type="match status" value="1"/>
</dbReference>
<dbReference type="PROSITE" id="PS00170">
    <property type="entry name" value="CSA_PPIASE_1"/>
    <property type="match status" value="1"/>
</dbReference>
<keyword evidence="4" id="KW-0697">Rotamase</keyword>
<evidence type="ECO:0000259" key="7">
    <source>
        <dbReference type="PROSITE" id="PS50072"/>
    </source>
</evidence>
<reference evidence="8 9" key="1">
    <citation type="journal article" date="2018" name="Nat. Ecol. Evol.">
        <title>Genomic signatures of mitonuclear coevolution across populations of Tigriopus californicus.</title>
        <authorList>
            <person name="Barreto F.S."/>
            <person name="Watson E.T."/>
            <person name="Lima T.G."/>
            <person name="Willett C.S."/>
            <person name="Edmands S."/>
            <person name="Li W."/>
            <person name="Burton R.S."/>
        </authorList>
    </citation>
    <scope>NUCLEOTIDE SEQUENCE [LARGE SCALE GENOMIC DNA]</scope>
    <source>
        <strain evidence="8 9">San Diego</strain>
    </source>
</reference>
<dbReference type="EC" id="5.2.1.8" evidence="3"/>
<feature type="compositionally biased region" description="Basic and acidic residues" evidence="6">
    <location>
        <begin position="439"/>
        <end position="491"/>
    </location>
</feature>
<dbReference type="Proteomes" id="UP000318571">
    <property type="component" value="Chromosome 9"/>
</dbReference>
<evidence type="ECO:0000256" key="3">
    <source>
        <dbReference type="ARBA" id="ARBA00013194"/>
    </source>
</evidence>
<evidence type="ECO:0000313" key="8">
    <source>
        <dbReference type="EMBL" id="TRY70596.1"/>
    </source>
</evidence>
<evidence type="ECO:0000256" key="1">
    <source>
        <dbReference type="ARBA" id="ARBA00000971"/>
    </source>
</evidence>
<sequence>MSPQTEEPTPKVPTDQVSGPDQAQVTTAAPPPHPDPGRDEPAASSPTEPDPDATRCFLDITIGPVRTGRIVCQLFHDIVPQTTRNFQSLCSGEAGLSGKSGRPLHYRGSIFHRVIKGFMLQGGDFVSHNGSGGESIYGKPFPDENLDIKHDRPFLLSMANRGPNTNGSQFFITTEPAPHLDGLHVVFGHVVSGQEVVREIEDLQTDKLDRPLQDVKIANCGILVLKNQKRRKKSQSRPPSHKAERKKNKKKNKKMRSASTGSSSSSSSSSPSSPSSSSSSEDSTVHEKRQKRKKKSKKKKKKRTKGQEEEGEEVSSENEATGEAHPLAQITDIDPDEIPVVPENRFLFRGEKKRDELAESSDKPRQRRTDKRDRRSRSRSNSRDRSRGRFRPTRPQSNSAKKIKGRGRMHFRPRDWSRSRSRTPPHWRNETQKTISLAEFEKKKREEKKRKEEMDRRAEERQKRHEEREKAIQKRILERELTRRKESEKMKRNTSAESSSSPKEAVKSTDVKVNASLVDVRDFDKLDYEANESDPEEKRRRPRETTITKQTEASEDIQDRQYTHTGEKNTLKAQ</sequence>
<dbReference type="PANTHER" id="PTHR11071">
    <property type="entry name" value="PEPTIDYL-PROLYL CIS-TRANS ISOMERASE"/>
    <property type="match status" value="1"/>
</dbReference>
<comment type="caution">
    <text evidence="8">The sequence shown here is derived from an EMBL/GenBank/DDBJ whole genome shotgun (WGS) entry which is preliminary data.</text>
</comment>
<keyword evidence="9" id="KW-1185">Reference proteome</keyword>
<feature type="compositionally biased region" description="Basic and acidic residues" evidence="6">
    <location>
        <begin position="519"/>
        <end position="528"/>
    </location>
</feature>
<organism evidence="8 9">
    <name type="scientific">Tigriopus californicus</name>
    <name type="common">Marine copepod</name>
    <dbReference type="NCBI Taxonomy" id="6832"/>
    <lineage>
        <taxon>Eukaryota</taxon>
        <taxon>Metazoa</taxon>
        <taxon>Ecdysozoa</taxon>
        <taxon>Arthropoda</taxon>
        <taxon>Crustacea</taxon>
        <taxon>Multicrustacea</taxon>
        <taxon>Hexanauplia</taxon>
        <taxon>Copepoda</taxon>
        <taxon>Harpacticoida</taxon>
        <taxon>Harpacticidae</taxon>
        <taxon>Tigriopus</taxon>
    </lineage>
</organism>
<dbReference type="GO" id="GO:0003755">
    <property type="term" value="F:peptidyl-prolyl cis-trans isomerase activity"/>
    <property type="evidence" value="ECO:0007669"/>
    <property type="project" value="UniProtKB-KW"/>
</dbReference>
<feature type="region of interest" description="Disordered" evidence="6">
    <location>
        <begin position="1"/>
        <end position="55"/>
    </location>
</feature>
<feature type="compositionally biased region" description="Polar residues" evidence="6">
    <location>
        <begin position="493"/>
        <end position="502"/>
    </location>
</feature>
<protein>
    <recommendedName>
        <fullName evidence="3">peptidylprolyl isomerase</fullName>
        <ecNumber evidence="3">5.2.1.8</ecNumber>
    </recommendedName>
</protein>
<feature type="compositionally biased region" description="Basic and acidic residues" evidence="6">
    <location>
        <begin position="536"/>
        <end position="546"/>
    </location>
</feature>
<keyword evidence="5" id="KW-0413">Isomerase</keyword>
<feature type="compositionally biased region" description="Basic residues" evidence="6">
    <location>
        <begin position="227"/>
        <end position="256"/>
    </location>
</feature>
<evidence type="ECO:0000256" key="5">
    <source>
        <dbReference type="ARBA" id="ARBA00023235"/>
    </source>
</evidence>
<feature type="compositionally biased region" description="Basic and acidic residues" evidence="6">
    <location>
        <begin position="346"/>
        <end position="364"/>
    </location>
</feature>
<evidence type="ECO:0000256" key="2">
    <source>
        <dbReference type="ARBA" id="ARBA00007365"/>
    </source>
</evidence>
<feature type="region of interest" description="Disordered" evidence="6">
    <location>
        <begin position="226"/>
        <end position="574"/>
    </location>
</feature>
<dbReference type="InterPro" id="IPR029000">
    <property type="entry name" value="Cyclophilin-like_dom_sf"/>
</dbReference>
<dbReference type="STRING" id="6832.A0A553NYS6"/>
<dbReference type="PANTHER" id="PTHR11071:SF565">
    <property type="entry name" value="MOCA-CYP, ISOFORM A"/>
    <property type="match status" value="1"/>
</dbReference>
<accession>A0A553NYS6</accession>
<gene>
    <name evidence="8" type="ORF">TCAL_11543</name>
</gene>
<dbReference type="PRINTS" id="PR00153">
    <property type="entry name" value="CSAPPISMRASE"/>
</dbReference>
<dbReference type="GO" id="GO:0006457">
    <property type="term" value="P:protein folding"/>
    <property type="evidence" value="ECO:0007669"/>
    <property type="project" value="InterPro"/>
</dbReference>
<evidence type="ECO:0000256" key="6">
    <source>
        <dbReference type="SAM" id="MobiDB-lite"/>
    </source>
</evidence>
<feature type="compositionally biased region" description="Polar residues" evidence="6">
    <location>
        <begin position="15"/>
        <end position="27"/>
    </location>
</feature>
<dbReference type="OMA" id="HWKKEES"/>
<dbReference type="Gene3D" id="2.40.100.10">
    <property type="entry name" value="Cyclophilin-like"/>
    <property type="match status" value="1"/>
</dbReference>
<dbReference type="FunFam" id="2.40.100.10:FF:000022">
    <property type="entry name" value="Peptidyl-prolyl cis-trans isomerase CYP95"/>
    <property type="match status" value="1"/>
</dbReference>